<keyword evidence="2" id="KW-1185">Reference proteome</keyword>
<evidence type="ECO:0000313" key="2">
    <source>
        <dbReference type="Proteomes" id="UP000315783"/>
    </source>
</evidence>
<name>A0A545V3I7_9HYPO</name>
<dbReference type="AlphaFoldDB" id="A0A545V3I7"/>
<dbReference type="Proteomes" id="UP000315783">
    <property type="component" value="Unassembled WGS sequence"/>
</dbReference>
<organism evidence="1 2">
    <name type="scientific">Cordyceps javanica</name>
    <dbReference type="NCBI Taxonomy" id="43265"/>
    <lineage>
        <taxon>Eukaryota</taxon>
        <taxon>Fungi</taxon>
        <taxon>Dikarya</taxon>
        <taxon>Ascomycota</taxon>
        <taxon>Pezizomycotina</taxon>
        <taxon>Sordariomycetes</taxon>
        <taxon>Hypocreomycetidae</taxon>
        <taxon>Hypocreales</taxon>
        <taxon>Cordycipitaceae</taxon>
        <taxon>Cordyceps</taxon>
    </lineage>
</organism>
<gene>
    <name evidence="1" type="ORF">IF1G_04858</name>
</gene>
<protein>
    <submittedName>
        <fullName evidence="1">Uncharacterized protein</fullName>
    </submittedName>
</protein>
<comment type="caution">
    <text evidence="1">The sequence shown here is derived from an EMBL/GenBank/DDBJ whole genome shotgun (WGS) entry which is preliminary data.</text>
</comment>
<accession>A0A545V3I7</accession>
<reference evidence="1 2" key="1">
    <citation type="journal article" date="2019" name="Appl. Microbiol. Biotechnol.">
        <title>Genome sequence of Isaria javanica and comparative genome analysis insights into family S53 peptidase evolution in fungal entomopathogens.</title>
        <authorList>
            <person name="Lin R."/>
            <person name="Zhang X."/>
            <person name="Xin B."/>
            <person name="Zou M."/>
            <person name="Gao Y."/>
            <person name="Qin F."/>
            <person name="Hu Q."/>
            <person name="Xie B."/>
            <person name="Cheng X."/>
        </authorList>
    </citation>
    <scope>NUCLEOTIDE SEQUENCE [LARGE SCALE GENOMIC DNA]</scope>
    <source>
        <strain evidence="1 2">IJ1G</strain>
    </source>
</reference>
<sequence>MSILGPQVVATIANSPCCVCVCIEDNTAPGAHWLVVRGVSNEYLEKLSTRCTRQKQACTCHVAEVYILLPRMKKRYVYYFFFPLASNI</sequence>
<evidence type="ECO:0000313" key="1">
    <source>
        <dbReference type="EMBL" id="TQV96275.1"/>
    </source>
</evidence>
<dbReference type="EMBL" id="SPUK01000006">
    <property type="protein sequence ID" value="TQV96275.1"/>
    <property type="molecule type" value="Genomic_DNA"/>
</dbReference>
<proteinExistence type="predicted"/>